<organism evidence="2 3">
    <name type="scientific">Ganoderma sinense ZZ0214-1</name>
    <dbReference type="NCBI Taxonomy" id="1077348"/>
    <lineage>
        <taxon>Eukaryota</taxon>
        <taxon>Fungi</taxon>
        <taxon>Dikarya</taxon>
        <taxon>Basidiomycota</taxon>
        <taxon>Agaricomycotina</taxon>
        <taxon>Agaricomycetes</taxon>
        <taxon>Polyporales</taxon>
        <taxon>Polyporaceae</taxon>
        <taxon>Ganoderma</taxon>
    </lineage>
</organism>
<dbReference type="AlphaFoldDB" id="A0A2G8RXF9"/>
<dbReference type="Proteomes" id="UP000230002">
    <property type="component" value="Unassembled WGS sequence"/>
</dbReference>
<feature type="region of interest" description="Disordered" evidence="1">
    <location>
        <begin position="412"/>
        <end position="434"/>
    </location>
</feature>
<name>A0A2G8RXF9_9APHY</name>
<gene>
    <name evidence="2" type="ORF">GSI_11964</name>
</gene>
<evidence type="ECO:0000256" key="1">
    <source>
        <dbReference type="SAM" id="MobiDB-lite"/>
    </source>
</evidence>
<accession>A0A2G8RXF9</accession>
<dbReference type="STRING" id="1077348.A0A2G8RXF9"/>
<dbReference type="EMBL" id="AYKW01000045">
    <property type="protein sequence ID" value="PIL26209.1"/>
    <property type="molecule type" value="Genomic_DNA"/>
</dbReference>
<feature type="compositionally biased region" description="Acidic residues" evidence="1">
    <location>
        <begin position="424"/>
        <end position="434"/>
    </location>
</feature>
<evidence type="ECO:0000313" key="3">
    <source>
        <dbReference type="Proteomes" id="UP000230002"/>
    </source>
</evidence>
<comment type="caution">
    <text evidence="2">The sequence shown here is derived from an EMBL/GenBank/DDBJ whole genome shotgun (WGS) entry which is preliminary data.</text>
</comment>
<feature type="region of interest" description="Disordered" evidence="1">
    <location>
        <begin position="174"/>
        <end position="195"/>
    </location>
</feature>
<keyword evidence="3" id="KW-1185">Reference proteome</keyword>
<feature type="compositionally biased region" description="Basic residues" evidence="1">
    <location>
        <begin position="184"/>
        <end position="193"/>
    </location>
</feature>
<protein>
    <submittedName>
        <fullName evidence="2">Uncharacterized protein</fullName>
    </submittedName>
</protein>
<dbReference type="OrthoDB" id="3046414at2759"/>
<sequence>MDPSGLPGVLGGALRPAYNARQAQGLTKTLLSPFELLLLTPRPEAIDDICFCWTPEVLLKIRQLSSAAFYAIEAYFCRQMNIHHHMRRWVPNVQEFFHQLTLCDGLISGSEALSFLDRRRFIGHDLDIYLPPHGVLAMGRFLKSCGYVYQAPSGTHLMFDAAAMLLTSRNSLNGRKPGASSAKRPTHKQRKTQQRPGYVVPTFDFVRPMPPGLSYSYGTHVQLMAVPCDPMEFIINNFHSTGVMNVLTATHAISVFPNTTFNYEQTCVCQDLSGYPDWTAPWMPKYRERGFNVLFSKNSIPQRAELVTWKRRVGDTMTWIFPYRRMGEYPYCLNGKPPILDSYSRYTFEVLDVSYGVTPTGAALRVGPRSAYRRVPFSAAWILNPDHPRLCYTYFSSDLSIAFSELYQVSSDEEFTDSDSSASADEEGDTEEAD</sequence>
<reference evidence="2 3" key="1">
    <citation type="journal article" date="2015" name="Sci. Rep.">
        <title>Chromosome-level genome map provides insights into diverse defense mechanisms in the medicinal fungus Ganoderma sinense.</title>
        <authorList>
            <person name="Zhu Y."/>
            <person name="Xu J."/>
            <person name="Sun C."/>
            <person name="Zhou S."/>
            <person name="Xu H."/>
            <person name="Nelson D.R."/>
            <person name="Qian J."/>
            <person name="Song J."/>
            <person name="Luo H."/>
            <person name="Xiang L."/>
            <person name="Li Y."/>
            <person name="Xu Z."/>
            <person name="Ji A."/>
            <person name="Wang L."/>
            <person name="Lu S."/>
            <person name="Hayward A."/>
            <person name="Sun W."/>
            <person name="Li X."/>
            <person name="Schwartz D.C."/>
            <person name="Wang Y."/>
            <person name="Chen S."/>
        </authorList>
    </citation>
    <scope>NUCLEOTIDE SEQUENCE [LARGE SCALE GENOMIC DNA]</scope>
    <source>
        <strain evidence="2 3">ZZ0214-1</strain>
    </source>
</reference>
<proteinExistence type="predicted"/>
<evidence type="ECO:0000313" key="2">
    <source>
        <dbReference type="EMBL" id="PIL26209.1"/>
    </source>
</evidence>